<reference evidence="1" key="1">
    <citation type="submission" date="2014-09" db="EMBL/GenBank/DDBJ databases">
        <authorList>
            <person name="Magalhaes I.L.F."/>
            <person name="Oliveira U."/>
            <person name="Santos F.R."/>
            <person name="Vidigal T.H.D.A."/>
            <person name="Brescovit A.D."/>
            <person name="Santos A.J."/>
        </authorList>
    </citation>
    <scope>NUCLEOTIDE SEQUENCE</scope>
    <source>
        <tissue evidence="1">Shoot tissue taken approximately 20 cm above the soil surface</tissue>
    </source>
</reference>
<evidence type="ECO:0000313" key="1">
    <source>
        <dbReference type="EMBL" id="JAD44475.1"/>
    </source>
</evidence>
<proteinExistence type="predicted"/>
<dbReference type="EMBL" id="GBRH01253420">
    <property type="protein sequence ID" value="JAD44475.1"/>
    <property type="molecule type" value="Transcribed_RNA"/>
</dbReference>
<accession>A0A0A9A639</accession>
<protein>
    <submittedName>
        <fullName evidence="1">Uncharacterized protein</fullName>
    </submittedName>
</protein>
<organism evidence="1">
    <name type="scientific">Arundo donax</name>
    <name type="common">Giant reed</name>
    <name type="synonym">Donax arundinaceus</name>
    <dbReference type="NCBI Taxonomy" id="35708"/>
    <lineage>
        <taxon>Eukaryota</taxon>
        <taxon>Viridiplantae</taxon>
        <taxon>Streptophyta</taxon>
        <taxon>Embryophyta</taxon>
        <taxon>Tracheophyta</taxon>
        <taxon>Spermatophyta</taxon>
        <taxon>Magnoliopsida</taxon>
        <taxon>Liliopsida</taxon>
        <taxon>Poales</taxon>
        <taxon>Poaceae</taxon>
        <taxon>PACMAD clade</taxon>
        <taxon>Arundinoideae</taxon>
        <taxon>Arundineae</taxon>
        <taxon>Arundo</taxon>
    </lineage>
</organism>
<dbReference type="AlphaFoldDB" id="A0A0A9A639"/>
<reference evidence="1" key="2">
    <citation type="journal article" date="2015" name="Data Brief">
        <title>Shoot transcriptome of the giant reed, Arundo donax.</title>
        <authorList>
            <person name="Barrero R.A."/>
            <person name="Guerrero F.D."/>
            <person name="Moolhuijzen P."/>
            <person name="Goolsby J.A."/>
            <person name="Tidwell J."/>
            <person name="Bellgard S.E."/>
            <person name="Bellgard M.I."/>
        </authorList>
    </citation>
    <scope>NUCLEOTIDE SEQUENCE</scope>
    <source>
        <tissue evidence="1">Shoot tissue taken approximately 20 cm above the soil surface</tissue>
    </source>
</reference>
<sequence length="31" mass="3768">MIVILFLWVEHVKLSINLIPHLKPKKKHVRH</sequence>
<name>A0A0A9A639_ARUDO</name>